<proteinExistence type="predicted"/>
<dbReference type="Proteomes" id="UP000281738">
    <property type="component" value="Unassembled WGS sequence"/>
</dbReference>
<reference evidence="1 2" key="1">
    <citation type="submission" date="2018-11" db="EMBL/GenBank/DDBJ databases">
        <title>Sequencing the genomes of 1000 actinobacteria strains.</title>
        <authorList>
            <person name="Klenk H.-P."/>
        </authorList>
    </citation>
    <scope>NUCLEOTIDE SEQUENCE [LARGE SCALE GENOMIC DNA]</scope>
    <source>
        <strain evidence="1 2">DSM 12652</strain>
    </source>
</reference>
<dbReference type="Gene3D" id="3.40.50.300">
    <property type="entry name" value="P-loop containing nucleotide triphosphate hydrolases"/>
    <property type="match status" value="1"/>
</dbReference>
<dbReference type="InterPro" id="IPR027417">
    <property type="entry name" value="P-loop_NTPase"/>
</dbReference>
<protein>
    <submittedName>
        <fullName evidence="1">Adenylate kinase family enzyme</fullName>
    </submittedName>
</protein>
<dbReference type="InterPro" id="IPR052922">
    <property type="entry name" value="Cytidylate_Kinase-2"/>
</dbReference>
<organism evidence="1 2">
    <name type="scientific">Nocardioides aurantiacus</name>
    <dbReference type="NCBI Taxonomy" id="86796"/>
    <lineage>
        <taxon>Bacteria</taxon>
        <taxon>Bacillati</taxon>
        <taxon>Actinomycetota</taxon>
        <taxon>Actinomycetes</taxon>
        <taxon>Propionibacteriales</taxon>
        <taxon>Nocardioidaceae</taxon>
        <taxon>Nocardioides</taxon>
    </lineage>
</organism>
<dbReference type="EMBL" id="RKHO01000001">
    <property type="protein sequence ID" value="ROR90944.1"/>
    <property type="molecule type" value="Genomic_DNA"/>
</dbReference>
<accession>A0A3N2CUP6</accession>
<keyword evidence="1" id="KW-0418">Kinase</keyword>
<keyword evidence="2" id="KW-1185">Reference proteome</keyword>
<dbReference type="PANTHER" id="PTHR37816:SF1">
    <property type="entry name" value="TOXIN"/>
    <property type="match status" value="1"/>
</dbReference>
<comment type="caution">
    <text evidence="1">The sequence shown here is derived from an EMBL/GenBank/DDBJ whole genome shotgun (WGS) entry which is preliminary data.</text>
</comment>
<dbReference type="RefSeq" id="WP_123390212.1">
    <property type="nucleotide sequence ID" value="NZ_RKHO01000001.1"/>
</dbReference>
<dbReference type="PANTHER" id="PTHR37816">
    <property type="entry name" value="YALI0E33011P"/>
    <property type="match status" value="1"/>
</dbReference>
<evidence type="ECO:0000313" key="1">
    <source>
        <dbReference type="EMBL" id="ROR90944.1"/>
    </source>
</evidence>
<evidence type="ECO:0000313" key="2">
    <source>
        <dbReference type="Proteomes" id="UP000281738"/>
    </source>
</evidence>
<gene>
    <name evidence="1" type="ORF">EDD33_1801</name>
</gene>
<keyword evidence="1" id="KW-0808">Transferase</keyword>
<name>A0A3N2CUP6_9ACTN</name>
<dbReference type="OrthoDB" id="3199600at2"/>
<dbReference type="SUPFAM" id="SSF52540">
    <property type="entry name" value="P-loop containing nucleoside triphosphate hydrolases"/>
    <property type="match status" value="1"/>
</dbReference>
<sequence length="184" mass="21116">MKRVSVVGSSGSGKTVVASRVAAALAVPHIELDALHWGPDWTPATPGDFKVRVEAATAADGWVIDGNYWSKIGPLVWDKADTVIWVSPPRWRAITQSISRIIRRAATRQELWNGNRESWRGLMFWRGEDSILWWAWTAYGRTQHRYAQAMRDPEWANLTFHRLRTRRDVDRLIAQIASNVKRDR</sequence>
<dbReference type="AlphaFoldDB" id="A0A3N2CUP6"/>
<dbReference type="GO" id="GO:0016301">
    <property type="term" value="F:kinase activity"/>
    <property type="evidence" value="ECO:0007669"/>
    <property type="project" value="UniProtKB-KW"/>
</dbReference>